<protein>
    <submittedName>
        <fullName evidence="2">Uncharacterized protein</fullName>
    </submittedName>
</protein>
<reference evidence="2 3" key="1">
    <citation type="submission" date="2020-08" db="EMBL/GenBank/DDBJ databases">
        <authorList>
            <person name="Hejnol A."/>
        </authorList>
    </citation>
    <scope>NUCLEOTIDE SEQUENCE [LARGE SCALE GENOMIC DNA]</scope>
</reference>
<proteinExistence type="predicted"/>
<evidence type="ECO:0000256" key="1">
    <source>
        <dbReference type="SAM" id="MobiDB-lite"/>
    </source>
</evidence>
<feature type="compositionally biased region" description="Low complexity" evidence="1">
    <location>
        <begin position="292"/>
        <end position="306"/>
    </location>
</feature>
<feature type="region of interest" description="Disordered" evidence="1">
    <location>
        <begin position="1"/>
        <end position="30"/>
    </location>
</feature>
<keyword evidence="3" id="KW-1185">Reference proteome</keyword>
<dbReference type="Proteomes" id="UP000549394">
    <property type="component" value="Unassembled WGS sequence"/>
</dbReference>
<feature type="compositionally biased region" description="Polar residues" evidence="1">
    <location>
        <begin position="282"/>
        <end position="291"/>
    </location>
</feature>
<gene>
    <name evidence="2" type="ORF">DGYR_LOCUS13998</name>
</gene>
<feature type="compositionally biased region" description="Basic residues" evidence="1">
    <location>
        <begin position="191"/>
        <end position="203"/>
    </location>
</feature>
<feature type="compositionally biased region" description="Basic and acidic residues" evidence="1">
    <location>
        <begin position="313"/>
        <end position="325"/>
    </location>
</feature>
<feature type="region of interest" description="Disordered" evidence="1">
    <location>
        <begin position="258"/>
        <end position="325"/>
    </location>
</feature>
<comment type="caution">
    <text evidence="2">The sequence shown here is derived from an EMBL/GenBank/DDBJ whole genome shotgun (WGS) entry which is preliminary data.</text>
</comment>
<evidence type="ECO:0000313" key="3">
    <source>
        <dbReference type="Proteomes" id="UP000549394"/>
    </source>
</evidence>
<feature type="compositionally biased region" description="Polar residues" evidence="1">
    <location>
        <begin position="263"/>
        <end position="274"/>
    </location>
</feature>
<feature type="compositionally biased region" description="Polar residues" evidence="1">
    <location>
        <begin position="9"/>
        <end position="25"/>
    </location>
</feature>
<sequence>MAEGGDANPASNQNQPSTSGNTSKTYKGKLNGVNKQLVNSIYGLYRMKHHPKCMANENPFQRKVDGFLKDIHPAGGPLPKERQEILVQQGKEFANTIKEQLLQEYKVRGETAHNSVKALSSSIEGELQTLIELALKYCKMRFRNRFQVDTWKEILKELNLPYVEIPVTRKRRRVSSQEGGGEEEKKEGGKAKKKKAKKRKGKHTIPVSSSTNQPNPQPTPTPPPQTVVDVQKIVKESLGEELNKFKGEMMDLLKSAVAGLGNGNSTPPTNQGDTTPAVEKVQIQTRSQAATSRPVRSLSESSSGNSKKTGRRNLKDQERGKPLPK</sequence>
<organism evidence="2 3">
    <name type="scientific">Dimorphilus gyrociliatus</name>
    <dbReference type="NCBI Taxonomy" id="2664684"/>
    <lineage>
        <taxon>Eukaryota</taxon>
        <taxon>Metazoa</taxon>
        <taxon>Spiralia</taxon>
        <taxon>Lophotrochozoa</taxon>
        <taxon>Annelida</taxon>
        <taxon>Polychaeta</taxon>
        <taxon>Polychaeta incertae sedis</taxon>
        <taxon>Dinophilidae</taxon>
        <taxon>Dimorphilus</taxon>
    </lineage>
</organism>
<dbReference type="EMBL" id="CAJFCJ010000080">
    <property type="protein sequence ID" value="CAD5126768.1"/>
    <property type="molecule type" value="Genomic_DNA"/>
</dbReference>
<accession>A0A7I8WEY6</accession>
<feature type="region of interest" description="Disordered" evidence="1">
    <location>
        <begin position="170"/>
        <end position="233"/>
    </location>
</feature>
<feature type="compositionally biased region" description="Pro residues" evidence="1">
    <location>
        <begin position="215"/>
        <end position="225"/>
    </location>
</feature>
<evidence type="ECO:0000313" key="2">
    <source>
        <dbReference type="EMBL" id="CAD5126768.1"/>
    </source>
</evidence>
<name>A0A7I8WEY6_9ANNE</name>
<dbReference type="AlphaFoldDB" id="A0A7I8WEY6"/>